<comment type="caution">
    <text evidence="1">The sequence shown here is derived from an EMBL/GenBank/DDBJ whole genome shotgun (WGS) entry which is preliminary data.</text>
</comment>
<accession>A0A8J2L3P6</accession>
<gene>
    <name evidence="1" type="ORF">AFUS01_LOCUS37161</name>
</gene>
<dbReference type="AlphaFoldDB" id="A0A8J2L3P6"/>
<dbReference type="Proteomes" id="UP000708208">
    <property type="component" value="Unassembled WGS sequence"/>
</dbReference>
<keyword evidence="2" id="KW-1185">Reference proteome</keyword>
<dbReference type="EMBL" id="CAJVCH010542467">
    <property type="protein sequence ID" value="CAG7827161.1"/>
    <property type="molecule type" value="Genomic_DNA"/>
</dbReference>
<reference evidence="1" key="1">
    <citation type="submission" date="2021-06" db="EMBL/GenBank/DDBJ databases">
        <authorList>
            <person name="Hodson N. C."/>
            <person name="Mongue J. A."/>
            <person name="Jaron S. K."/>
        </authorList>
    </citation>
    <scope>NUCLEOTIDE SEQUENCE</scope>
</reference>
<evidence type="ECO:0000313" key="1">
    <source>
        <dbReference type="EMBL" id="CAG7827161.1"/>
    </source>
</evidence>
<feature type="non-terminal residue" evidence="1">
    <location>
        <position position="1"/>
    </location>
</feature>
<proteinExistence type="predicted"/>
<evidence type="ECO:0000313" key="2">
    <source>
        <dbReference type="Proteomes" id="UP000708208"/>
    </source>
</evidence>
<name>A0A8J2L3P6_9HEXA</name>
<sequence>MEYDSSGPVSSLTSVKMKGLTEGSGTHTYLIKAINLTKFW</sequence>
<protein>
    <submittedName>
        <fullName evidence="1">Uncharacterized protein</fullName>
    </submittedName>
</protein>
<organism evidence="1 2">
    <name type="scientific">Allacma fusca</name>
    <dbReference type="NCBI Taxonomy" id="39272"/>
    <lineage>
        <taxon>Eukaryota</taxon>
        <taxon>Metazoa</taxon>
        <taxon>Ecdysozoa</taxon>
        <taxon>Arthropoda</taxon>
        <taxon>Hexapoda</taxon>
        <taxon>Collembola</taxon>
        <taxon>Symphypleona</taxon>
        <taxon>Sminthuridae</taxon>
        <taxon>Allacma</taxon>
    </lineage>
</organism>